<gene>
    <name evidence="12" type="ORF">C9I47_0818</name>
</gene>
<dbReference type="GO" id="GO:0042026">
    <property type="term" value="P:protein refolding"/>
    <property type="evidence" value="ECO:0007669"/>
    <property type="project" value="UniProtKB-ARBA"/>
</dbReference>
<dbReference type="InterPro" id="IPR046357">
    <property type="entry name" value="PPIase_dom_sf"/>
</dbReference>
<evidence type="ECO:0000256" key="8">
    <source>
        <dbReference type="ARBA" id="ARBA00037071"/>
    </source>
</evidence>
<dbReference type="AlphaFoldDB" id="A0A2U9TAI9"/>
<dbReference type="InterPro" id="IPR001179">
    <property type="entry name" value="PPIase_FKBP_dom"/>
</dbReference>
<organism evidence="12 13">
    <name type="scientific">Marilutibacter maris</name>
    <dbReference type="NCBI Taxonomy" id="1605891"/>
    <lineage>
        <taxon>Bacteria</taxon>
        <taxon>Pseudomonadati</taxon>
        <taxon>Pseudomonadota</taxon>
        <taxon>Gammaproteobacteria</taxon>
        <taxon>Lysobacterales</taxon>
        <taxon>Lysobacteraceae</taxon>
        <taxon>Marilutibacter</taxon>
    </lineage>
</organism>
<dbReference type="GO" id="GO:0003755">
    <property type="term" value="F:peptidyl-prolyl cis-trans isomerase activity"/>
    <property type="evidence" value="ECO:0007669"/>
    <property type="project" value="UniProtKB-UniRule"/>
</dbReference>
<evidence type="ECO:0000313" key="12">
    <source>
        <dbReference type="EMBL" id="AWV06539.1"/>
    </source>
</evidence>
<dbReference type="RefSeq" id="WP_111265703.1">
    <property type="nucleotide sequence ID" value="NZ_CP029843.1"/>
</dbReference>
<evidence type="ECO:0000256" key="5">
    <source>
        <dbReference type="ARBA" id="ARBA00023110"/>
    </source>
</evidence>
<comment type="function">
    <text evidence="8">Also involved in hydrogenase metallocenter assembly, probably by participating in the nickel insertion step. This function in hydrogenase biosynthesis requires chaperone activity and the presence of the metal-binding domain, but not PPIase activity.</text>
</comment>
<accession>A0A2U9TAI9</accession>
<evidence type="ECO:0000256" key="10">
    <source>
        <dbReference type="RuleBase" id="RU003915"/>
    </source>
</evidence>
<dbReference type="Pfam" id="PF00254">
    <property type="entry name" value="FKBP_C"/>
    <property type="match status" value="1"/>
</dbReference>
<feature type="domain" description="PPIase FKBP-type" evidence="11">
    <location>
        <begin position="6"/>
        <end position="83"/>
    </location>
</feature>
<evidence type="ECO:0000256" key="3">
    <source>
        <dbReference type="ARBA" id="ARBA00006577"/>
    </source>
</evidence>
<comment type="similarity">
    <text evidence="3 10">Belongs to the FKBP-type PPIase family.</text>
</comment>
<comment type="subcellular location">
    <subcellularLocation>
        <location evidence="2">Cytoplasm</location>
    </subcellularLocation>
</comment>
<evidence type="ECO:0000256" key="6">
    <source>
        <dbReference type="ARBA" id="ARBA00023186"/>
    </source>
</evidence>
<evidence type="ECO:0000259" key="11">
    <source>
        <dbReference type="PROSITE" id="PS50059"/>
    </source>
</evidence>
<dbReference type="KEGG" id="lmb:C9I47_0818"/>
<dbReference type="PANTHER" id="PTHR47861">
    <property type="entry name" value="FKBP-TYPE PEPTIDYL-PROLYL CIS-TRANS ISOMERASE SLYD"/>
    <property type="match status" value="1"/>
</dbReference>
<evidence type="ECO:0000313" key="13">
    <source>
        <dbReference type="Proteomes" id="UP000249447"/>
    </source>
</evidence>
<evidence type="ECO:0000256" key="9">
    <source>
        <dbReference type="PROSITE-ProRule" id="PRU00277"/>
    </source>
</evidence>
<evidence type="ECO:0000256" key="1">
    <source>
        <dbReference type="ARBA" id="ARBA00000971"/>
    </source>
</evidence>
<name>A0A2U9TAI9_9GAMM</name>
<dbReference type="OrthoDB" id="9808891at2"/>
<dbReference type="GO" id="GO:0005737">
    <property type="term" value="C:cytoplasm"/>
    <property type="evidence" value="ECO:0007669"/>
    <property type="project" value="UniProtKB-SubCell"/>
</dbReference>
<dbReference type="SUPFAM" id="SSF54534">
    <property type="entry name" value="FKBP-like"/>
    <property type="match status" value="1"/>
</dbReference>
<proteinExistence type="inferred from homology"/>
<reference evidence="12 13" key="1">
    <citation type="submission" date="2018-05" db="EMBL/GenBank/DDBJ databases">
        <title>The complete genome of Lysobacter maris HZ9B, a marine bacterium antagonistic against terrestrial plant pathogens.</title>
        <authorList>
            <person name="Zhang X.-Q."/>
        </authorList>
    </citation>
    <scope>NUCLEOTIDE SEQUENCE [LARGE SCALE GENOMIC DNA]</scope>
    <source>
        <strain evidence="12 13">HZ9B</strain>
    </source>
</reference>
<keyword evidence="4" id="KW-0963">Cytoplasm</keyword>
<sequence length="160" mass="16945">MEIADRRVASFHYTLTDDAGQVIDSSSGRDPLSYLHGAGNIVAGLEKALAGKQAGDKLKVDVAPEEGYGVRHDGLVQQVPREAFQGIDNVQPGMQFQAQTGNGPLLVTVTEVGEGTITVDGNHPLAGKTLHFDVEITEVRDATEDEQQHGHTHGAGGEHA</sequence>
<dbReference type="Gene3D" id="3.10.50.40">
    <property type="match status" value="1"/>
</dbReference>
<protein>
    <recommendedName>
        <fullName evidence="10">Peptidyl-prolyl cis-trans isomerase</fullName>
        <ecNumber evidence="10">5.2.1.8</ecNumber>
    </recommendedName>
</protein>
<comment type="catalytic activity">
    <reaction evidence="1 9 10">
        <text>[protein]-peptidylproline (omega=180) = [protein]-peptidylproline (omega=0)</text>
        <dbReference type="Rhea" id="RHEA:16237"/>
        <dbReference type="Rhea" id="RHEA-COMP:10747"/>
        <dbReference type="Rhea" id="RHEA-COMP:10748"/>
        <dbReference type="ChEBI" id="CHEBI:83833"/>
        <dbReference type="ChEBI" id="CHEBI:83834"/>
        <dbReference type="EC" id="5.2.1.8"/>
    </reaction>
</comment>
<keyword evidence="13" id="KW-1185">Reference proteome</keyword>
<dbReference type="PROSITE" id="PS50059">
    <property type="entry name" value="FKBP_PPIASE"/>
    <property type="match status" value="1"/>
</dbReference>
<evidence type="ECO:0000256" key="4">
    <source>
        <dbReference type="ARBA" id="ARBA00022490"/>
    </source>
</evidence>
<dbReference type="EC" id="5.2.1.8" evidence="10"/>
<evidence type="ECO:0000256" key="2">
    <source>
        <dbReference type="ARBA" id="ARBA00004496"/>
    </source>
</evidence>
<keyword evidence="7 9" id="KW-0413">Isomerase</keyword>
<keyword evidence="5 9" id="KW-0697">Rotamase</keyword>
<keyword evidence="6" id="KW-0143">Chaperone</keyword>
<dbReference type="PANTHER" id="PTHR47861:SF3">
    <property type="entry name" value="FKBP-TYPE PEPTIDYL-PROLYL CIS-TRANS ISOMERASE SLYD"/>
    <property type="match status" value="1"/>
</dbReference>
<evidence type="ECO:0000256" key="7">
    <source>
        <dbReference type="ARBA" id="ARBA00023235"/>
    </source>
</evidence>
<dbReference type="EMBL" id="CP029843">
    <property type="protein sequence ID" value="AWV06539.1"/>
    <property type="molecule type" value="Genomic_DNA"/>
</dbReference>
<dbReference type="Proteomes" id="UP000249447">
    <property type="component" value="Chromosome"/>
</dbReference>